<keyword evidence="2" id="KW-1185">Reference proteome</keyword>
<dbReference type="Proteomes" id="UP000594454">
    <property type="component" value="Chromosome 3"/>
</dbReference>
<gene>
    <name evidence="1" type="ORF">HERILL_LOCUS7220</name>
</gene>
<dbReference type="EMBL" id="LR899011">
    <property type="protein sequence ID" value="CAD7084322.1"/>
    <property type="molecule type" value="Genomic_DNA"/>
</dbReference>
<protein>
    <submittedName>
        <fullName evidence="1">Uncharacterized protein</fullName>
    </submittedName>
</protein>
<accession>A0A7R8YSW6</accession>
<dbReference type="AlphaFoldDB" id="A0A7R8YSW6"/>
<evidence type="ECO:0000313" key="1">
    <source>
        <dbReference type="EMBL" id="CAD7084322.1"/>
    </source>
</evidence>
<proteinExistence type="predicted"/>
<dbReference type="InParanoid" id="A0A7R8YSW6"/>
<organism evidence="1 2">
    <name type="scientific">Hermetia illucens</name>
    <name type="common">Black soldier fly</name>
    <dbReference type="NCBI Taxonomy" id="343691"/>
    <lineage>
        <taxon>Eukaryota</taxon>
        <taxon>Metazoa</taxon>
        <taxon>Ecdysozoa</taxon>
        <taxon>Arthropoda</taxon>
        <taxon>Hexapoda</taxon>
        <taxon>Insecta</taxon>
        <taxon>Pterygota</taxon>
        <taxon>Neoptera</taxon>
        <taxon>Endopterygota</taxon>
        <taxon>Diptera</taxon>
        <taxon>Brachycera</taxon>
        <taxon>Stratiomyomorpha</taxon>
        <taxon>Stratiomyidae</taxon>
        <taxon>Hermetiinae</taxon>
        <taxon>Hermetia</taxon>
    </lineage>
</organism>
<reference evidence="1 2" key="1">
    <citation type="submission" date="2020-11" db="EMBL/GenBank/DDBJ databases">
        <authorList>
            <person name="Wallbank WR R."/>
            <person name="Pardo Diaz C."/>
            <person name="Kozak K."/>
            <person name="Martin S."/>
            <person name="Jiggins C."/>
            <person name="Moest M."/>
            <person name="Warren A I."/>
            <person name="Generalovic N T."/>
            <person name="Byers J.R.P. K."/>
            <person name="Montejo-Kovacevich G."/>
            <person name="Yen C E."/>
        </authorList>
    </citation>
    <scope>NUCLEOTIDE SEQUENCE [LARGE SCALE GENOMIC DNA]</scope>
</reference>
<evidence type="ECO:0000313" key="2">
    <source>
        <dbReference type="Proteomes" id="UP000594454"/>
    </source>
</evidence>
<name>A0A7R8YSW6_HERIL</name>
<sequence>MAWPQLQSNILKIRENSILKPTPQQENLIHSVFTARIVKFYKRKFAGMCSTRSGSTGIYSLSQDNVMVVTTRNGSRDASGMQDMMTICIKVMHALNQYNENVVESVVEGILARNRIFEQFMESGNKIEVVRKQSIQHAMYSSMCIVCNLRKPSREGELVGPMPLDLVVPSDGVWREYL</sequence>